<evidence type="ECO:0000313" key="2">
    <source>
        <dbReference type="EMBL" id="OGK17733.1"/>
    </source>
</evidence>
<dbReference type="AlphaFoldDB" id="A0A1F7GFS8"/>
<protein>
    <recommendedName>
        <fullName evidence="1">SpoVT-AbrB domain-containing protein</fullName>
    </recommendedName>
</protein>
<dbReference type="InterPro" id="IPR007159">
    <property type="entry name" value="SpoVT-AbrB_dom"/>
</dbReference>
<dbReference type="SMART" id="SM00966">
    <property type="entry name" value="SpoVT_AbrB"/>
    <property type="match status" value="1"/>
</dbReference>
<reference evidence="2 3" key="1">
    <citation type="journal article" date="2016" name="Nat. Commun.">
        <title>Thousands of microbial genomes shed light on interconnected biogeochemical processes in an aquifer system.</title>
        <authorList>
            <person name="Anantharaman K."/>
            <person name="Brown C.T."/>
            <person name="Hug L.A."/>
            <person name="Sharon I."/>
            <person name="Castelle C.J."/>
            <person name="Probst A.J."/>
            <person name="Thomas B.C."/>
            <person name="Singh A."/>
            <person name="Wilkins M.J."/>
            <person name="Karaoz U."/>
            <person name="Brodie E.L."/>
            <person name="Williams K.H."/>
            <person name="Hubbard S.S."/>
            <person name="Banfield J.F."/>
        </authorList>
    </citation>
    <scope>NUCLEOTIDE SEQUENCE [LARGE SCALE GENOMIC DNA]</scope>
</reference>
<name>A0A1F7GFS8_9BACT</name>
<proteinExistence type="predicted"/>
<dbReference type="EMBL" id="MFZH01000038">
    <property type="protein sequence ID" value="OGK17733.1"/>
    <property type="molecule type" value="Genomic_DNA"/>
</dbReference>
<dbReference type="Proteomes" id="UP000176850">
    <property type="component" value="Unassembled WGS sequence"/>
</dbReference>
<accession>A0A1F7GFS8</accession>
<sequence length="87" mass="9493">MNGITTITTKGQVTIPEKVRSALGVKIGDKVTFSDIMPSYRQAVIKIIPANIVEELSGSLSSNVRENDYKKARKGAGKLLGQKYKIK</sequence>
<feature type="domain" description="SpoVT-AbrB" evidence="1">
    <location>
        <begin position="5"/>
        <end position="55"/>
    </location>
</feature>
<gene>
    <name evidence="2" type="ORF">A2799_01815</name>
</gene>
<dbReference type="Gene3D" id="2.10.260.10">
    <property type="match status" value="1"/>
</dbReference>
<dbReference type="SUPFAM" id="SSF89447">
    <property type="entry name" value="AbrB/MazE/MraZ-like"/>
    <property type="match status" value="1"/>
</dbReference>
<evidence type="ECO:0000259" key="1">
    <source>
        <dbReference type="SMART" id="SM00966"/>
    </source>
</evidence>
<dbReference type="Pfam" id="PF04014">
    <property type="entry name" value="MazE_antitoxin"/>
    <property type="match status" value="1"/>
</dbReference>
<comment type="caution">
    <text evidence="2">The sequence shown here is derived from an EMBL/GenBank/DDBJ whole genome shotgun (WGS) entry which is preliminary data.</text>
</comment>
<dbReference type="GO" id="GO:0003677">
    <property type="term" value="F:DNA binding"/>
    <property type="evidence" value="ECO:0007669"/>
    <property type="project" value="InterPro"/>
</dbReference>
<evidence type="ECO:0000313" key="3">
    <source>
        <dbReference type="Proteomes" id="UP000176850"/>
    </source>
</evidence>
<dbReference type="InterPro" id="IPR037914">
    <property type="entry name" value="SpoVT-AbrB_sf"/>
</dbReference>
<dbReference type="NCBIfam" id="TIGR01439">
    <property type="entry name" value="lp_hng_hel_AbrB"/>
    <property type="match status" value="1"/>
</dbReference>
<organism evidence="2 3">
    <name type="scientific">Candidatus Roizmanbacteria bacterium RIFCSPHIGHO2_01_FULL_39_24</name>
    <dbReference type="NCBI Taxonomy" id="1802032"/>
    <lineage>
        <taxon>Bacteria</taxon>
        <taxon>Candidatus Roizmaniibacteriota</taxon>
    </lineage>
</organism>